<dbReference type="AlphaFoldDB" id="A0A7C2JZF8"/>
<name>A0A7C2JZF8_9PLAN</name>
<organism evidence="1">
    <name type="scientific">Schlesneria paludicola</name>
    <dbReference type="NCBI Taxonomy" id="360056"/>
    <lineage>
        <taxon>Bacteria</taxon>
        <taxon>Pseudomonadati</taxon>
        <taxon>Planctomycetota</taxon>
        <taxon>Planctomycetia</taxon>
        <taxon>Planctomycetales</taxon>
        <taxon>Planctomycetaceae</taxon>
        <taxon>Schlesneria</taxon>
    </lineage>
</organism>
<reference evidence="1" key="1">
    <citation type="journal article" date="2020" name="mSystems">
        <title>Genome- and Community-Level Interaction Insights into Carbon Utilization and Element Cycling Functions of Hydrothermarchaeota in Hydrothermal Sediment.</title>
        <authorList>
            <person name="Zhou Z."/>
            <person name="Liu Y."/>
            <person name="Xu W."/>
            <person name="Pan J."/>
            <person name="Luo Z.H."/>
            <person name="Li M."/>
        </authorList>
    </citation>
    <scope>NUCLEOTIDE SEQUENCE [LARGE SCALE GENOMIC DNA]</scope>
    <source>
        <strain evidence="1">SpSt-339</strain>
    </source>
</reference>
<protein>
    <recommendedName>
        <fullName evidence="2">Cysteine-rich CWC family protein</fullName>
    </recommendedName>
</protein>
<proteinExistence type="predicted"/>
<evidence type="ECO:0008006" key="2">
    <source>
        <dbReference type="Google" id="ProtNLM"/>
    </source>
</evidence>
<sequence length="83" mass="8544">MSCDGHAGCADGPNTRCSRCGTLFVCGFAAGQSRCWCFDQPVVAIQNADAGCCCPQCLAALQPAARAADAATPIEFSPPHPVR</sequence>
<dbReference type="Pfam" id="PF14375">
    <property type="entry name" value="Cys_rich_CWC"/>
    <property type="match status" value="1"/>
</dbReference>
<evidence type="ECO:0000313" key="1">
    <source>
        <dbReference type="EMBL" id="HEN16504.1"/>
    </source>
</evidence>
<comment type="caution">
    <text evidence="1">The sequence shown here is derived from an EMBL/GenBank/DDBJ whole genome shotgun (WGS) entry which is preliminary data.</text>
</comment>
<dbReference type="InterPro" id="IPR032720">
    <property type="entry name" value="Cys_rich_CWC"/>
</dbReference>
<dbReference type="EMBL" id="DSOK01000376">
    <property type="protein sequence ID" value="HEN16504.1"/>
    <property type="molecule type" value="Genomic_DNA"/>
</dbReference>
<gene>
    <name evidence="1" type="ORF">ENQ76_13670</name>
</gene>
<accession>A0A7C2JZF8</accession>